<organism evidence="1 2">
    <name type="scientific">Chryseobacterium rhizosphaerae</name>
    <dbReference type="NCBI Taxonomy" id="395937"/>
    <lineage>
        <taxon>Bacteria</taxon>
        <taxon>Pseudomonadati</taxon>
        <taxon>Bacteroidota</taxon>
        <taxon>Flavobacteriia</taxon>
        <taxon>Flavobacteriales</taxon>
        <taxon>Weeksellaceae</taxon>
        <taxon>Chryseobacterium group</taxon>
        <taxon>Chryseobacterium</taxon>
    </lineage>
</organism>
<proteinExistence type="predicted"/>
<feature type="non-terminal residue" evidence="1">
    <location>
        <position position="1"/>
    </location>
</feature>
<evidence type="ECO:0000313" key="2">
    <source>
        <dbReference type="Proteomes" id="UP001184861"/>
    </source>
</evidence>
<dbReference type="EMBL" id="JAVDQY010000008">
    <property type="protein sequence ID" value="MDR6529183.1"/>
    <property type="molecule type" value="Genomic_DNA"/>
</dbReference>
<dbReference type="AlphaFoldDB" id="A0AAE3YBK9"/>
<name>A0AAE3YBK9_9FLAO</name>
<gene>
    <name evidence="1" type="ORF">J2787_004626</name>
</gene>
<accession>A0AAE3YBK9</accession>
<sequence>SSSALTEYLSFFSGAKVSQLTYTKQVYLTLNSYYVHILS</sequence>
<reference evidence="1" key="1">
    <citation type="submission" date="2023-07" db="EMBL/GenBank/DDBJ databases">
        <title>Sorghum-associated microbial communities from plants grown in Nebraska, USA.</title>
        <authorList>
            <person name="Schachtman D."/>
        </authorList>
    </citation>
    <scope>NUCLEOTIDE SEQUENCE</scope>
    <source>
        <strain evidence="1">DS2360</strain>
    </source>
</reference>
<dbReference type="Proteomes" id="UP001184861">
    <property type="component" value="Unassembled WGS sequence"/>
</dbReference>
<protein>
    <submittedName>
        <fullName evidence="1">Uncharacterized protein</fullName>
    </submittedName>
</protein>
<evidence type="ECO:0000313" key="1">
    <source>
        <dbReference type="EMBL" id="MDR6529183.1"/>
    </source>
</evidence>
<comment type="caution">
    <text evidence="1">The sequence shown here is derived from an EMBL/GenBank/DDBJ whole genome shotgun (WGS) entry which is preliminary data.</text>
</comment>